<protein>
    <submittedName>
        <fullName evidence="1">Uncharacterized protein</fullName>
    </submittedName>
</protein>
<proteinExistence type="predicted"/>
<reference evidence="2" key="1">
    <citation type="submission" date="2019-05" db="EMBL/GenBank/DDBJ databases">
        <title>Complete Genome Sequence and Methylation Pattern of the Halophilic Archaeon Natrinema pallidum BOL6-1.</title>
        <authorList>
            <person name="DasSarma P."/>
            <person name="DasSarma B.P."/>
            <person name="DasSarma S.L."/>
            <person name="Martinez F.L."/>
            <person name="Guzman D."/>
            <person name="Roberts R.J."/>
            <person name="DasSarma S."/>
        </authorList>
    </citation>
    <scope>NUCLEOTIDE SEQUENCE [LARGE SCALE GENOMIC DNA]</scope>
    <source>
        <strain evidence="2">BOL6-1</strain>
    </source>
</reference>
<organism evidence="1 2">
    <name type="scientific">Natrinema pallidum</name>
    <dbReference type="NCBI Taxonomy" id="69527"/>
    <lineage>
        <taxon>Archaea</taxon>
        <taxon>Methanobacteriati</taxon>
        <taxon>Methanobacteriota</taxon>
        <taxon>Stenosarchaea group</taxon>
        <taxon>Halobacteria</taxon>
        <taxon>Halobacteriales</taxon>
        <taxon>Natrialbaceae</taxon>
        <taxon>Natrinema</taxon>
    </lineage>
</organism>
<gene>
    <name evidence="1" type="ORF">FGF80_10150</name>
</gene>
<name>A0A4P9TIB3_9EURY</name>
<evidence type="ECO:0000313" key="1">
    <source>
        <dbReference type="EMBL" id="QCW03580.1"/>
    </source>
</evidence>
<evidence type="ECO:0000313" key="2">
    <source>
        <dbReference type="Proteomes" id="UP000307562"/>
    </source>
</evidence>
<sequence>MNDDLPEAPDMEAIEIEVTIRDGAYTHDEYTTRFLTTQRELEMGDPEEVARMGTEQTLNSALRQYLAAQRGRDPDE</sequence>
<dbReference type="Proteomes" id="UP000307562">
    <property type="component" value="Chromosome"/>
</dbReference>
<accession>A0A4P9TIB3</accession>
<dbReference type="RefSeq" id="WP_138653775.1">
    <property type="nucleotide sequence ID" value="NZ_CP040637.1"/>
</dbReference>
<dbReference type="EMBL" id="CP040637">
    <property type="protein sequence ID" value="QCW03580.1"/>
    <property type="molecule type" value="Genomic_DNA"/>
</dbReference>
<dbReference type="KEGG" id="npl:FGF80_10150"/>
<dbReference type="GeneID" id="96156347"/>
<dbReference type="AlphaFoldDB" id="A0A4P9TIB3"/>
<keyword evidence="2" id="KW-1185">Reference proteome</keyword>